<dbReference type="Pfam" id="PF12724">
    <property type="entry name" value="Flavodoxin_5"/>
    <property type="match status" value="1"/>
</dbReference>
<sequence length="236" mass="26773">MKYMLLFSTTDGHTKVIANAIAEAIRTKDSAAQCAIQDLKAFMTHNKQTEAGVTDLKHYDKVILGASIRYGYFSEDVHQFVKQYYPHLNSFPTAFYAVNMTARKPNKRTPETNPYARKFLIESPWIPTKAAVFAGALYYPRYSFFDRNMIRFIMKITGGDTDPTLEKVYTDWDSVKAFAGEVVAMTAADIPAAQARIAELEKAEALKERTMHFYQMCAFGTVASVAAFTMFMRSRR</sequence>
<protein>
    <submittedName>
        <fullName evidence="9">Protoporphyrinogen oxidase</fullName>
        <ecNumber evidence="9">1.3.3.4</ecNumber>
    </submittedName>
</protein>
<keyword evidence="2" id="KW-0288">FMN</keyword>
<keyword evidence="7" id="KW-0812">Transmembrane</keyword>
<dbReference type="GO" id="GO:0006782">
    <property type="term" value="P:protoporphyrinogen IX biosynthetic process"/>
    <property type="evidence" value="ECO:0007669"/>
    <property type="project" value="InterPro"/>
</dbReference>
<dbReference type="PANTHER" id="PTHR38030:SF2">
    <property type="entry name" value="PROTOPORPHYRINOGEN IX DEHYDROGENASE [QUINONE]"/>
    <property type="match status" value="1"/>
</dbReference>
<feature type="transmembrane region" description="Helical" evidence="7">
    <location>
        <begin position="213"/>
        <end position="232"/>
    </location>
</feature>
<keyword evidence="5 7" id="KW-0472">Membrane</keyword>
<keyword evidence="3" id="KW-0547">Nucleotide-binding</keyword>
<gene>
    <name evidence="9" type="primary">PPOX</name>
</gene>
<evidence type="ECO:0000256" key="2">
    <source>
        <dbReference type="ARBA" id="ARBA00022643"/>
    </source>
</evidence>
<dbReference type="Gene3D" id="3.40.50.360">
    <property type="match status" value="1"/>
</dbReference>
<accession>G1C9Q0</accession>
<evidence type="ECO:0000256" key="4">
    <source>
        <dbReference type="ARBA" id="ARBA00023002"/>
    </source>
</evidence>
<evidence type="ECO:0000259" key="8">
    <source>
        <dbReference type="Pfam" id="PF12724"/>
    </source>
</evidence>
<dbReference type="GO" id="GO:0070819">
    <property type="term" value="F:menaquinone-dependent protoporphyrinogen oxidase activity"/>
    <property type="evidence" value="ECO:0007669"/>
    <property type="project" value="InterPro"/>
</dbReference>
<dbReference type="InterPro" id="IPR029039">
    <property type="entry name" value="Flavoprotein-like_sf"/>
</dbReference>
<keyword evidence="7" id="KW-1133">Transmembrane helix</keyword>
<evidence type="ECO:0000313" key="9">
    <source>
        <dbReference type="EMBL" id="AEM25303.1"/>
    </source>
</evidence>
<dbReference type="EC" id="1.3.3.4" evidence="9"/>
<dbReference type="PROSITE" id="PS00201">
    <property type="entry name" value="FLAVODOXIN"/>
    <property type="match status" value="1"/>
</dbReference>
<evidence type="ECO:0000256" key="6">
    <source>
        <dbReference type="ARBA" id="ARBA00023244"/>
    </source>
</evidence>
<dbReference type="NCBIfam" id="NF008316">
    <property type="entry name" value="PRK11104.1"/>
    <property type="match status" value="1"/>
</dbReference>
<dbReference type="InterPro" id="IPR052200">
    <property type="entry name" value="Protoporphyrinogen_IX_DH"/>
</dbReference>
<dbReference type="SUPFAM" id="SSF52218">
    <property type="entry name" value="Flavoproteins"/>
    <property type="match status" value="1"/>
</dbReference>
<dbReference type="HAMAP" id="MF_00853">
    <property type="entry name" value="HemG"/>
    <property type="match status" value="1"/>
</dbReference>
<organism evidence="9">
    <name type="scientific">Strigomonas galati</name>
    <dbReference type="NCBI Taxonomy" id="1003336"/>
    <lineage>
        <taxon>Eukaryota</taxon>
        <taxon>Discoba</taxon>
        <taxon>Euglenozoa</taxon>
        <taxon>Kinetoplastea</taxon>
        <taxon>Metakinetoplastina</taxon>
        <taxon>Trypanosomatida</taxon>
        <taxon>Trypanosomatidae</taxon>
        <taxon>Strigomonadinae</taxon>
        <taxon>Strigomonas</taxon>
    </lineage>
</organism>
<feature type="domain" description="Flavodoxin" evidence="8">
    <location>
        <begin position="4"/>
        <end position="163"/>
    </location>
</feature>
<evidence type="ECO:0000256" key="5">
    <source>
        <dbReference type="ARBA" id="ARBA00023136"/>
    </source>
</evidence>
<dbReference type="InterPro" id="IPR026816">
    <property type="entry name" value="Flavodoxin_dom"/>
</dbReference>
<evidence type="ECO:0000256" key="3">
    <source>
        <dbReference type="ARBA" id="ARBA00022741"/>
    </source>
</evidence>
<keyword evidence="6" id="KW-0627">Porphyrin biosynthesis</keyword>
<dbReference type="GO" id="GO:0004729">
    <property type="term" value="F:oxygen-dependent protoporphyrinogen oxidase activity"/>
    <property type="evidence" value="ECO:0007669"/>
    <property type="project" value="UniProtKB-EC"/>
</dbReference>
<evidence type="ECO:0000256" key="1">
    <source>
        <dbReference type="ARBA" id="ARBA00022630"/>
    </source>
</evidence>
<proteinExistence type="inferred from homology"/>
<dbReference type="EMBL" id="JF756645">
    <property type="protein sequence ID" value="AEM25303.1"/>
    <property type="molecule type" value="Genomic_DNA"/>
</dbReference>
<keyword evidence="4 9" id="KW-0560">Oxidoreductase</keyword>
<keyword evidence="1" id="KW-0285">Flavoprotein</keyword>
<reference evidence="9" key="1">
    <citation type="journal article" date="2011" name="PLoS ONE">
        <title>Identification and Phylogenetic Analysis of Heme Synthesis Genes in Trypanosomatids and Their Bacterial Endosymbionts.</title>
        <authorList>
            <person name="Alves J.M.P."/>
            <person name="Voegtly L.J."/>
            <person name="Matveyev A.V."/>
            <person name="Lara A.M."/>
            <person name="da Silva F.M."/>
            <person name="Serrano M.G."/>
            <person name="Buck G.A."/>
            <person name="Teixeira M.M.G."/>
            <person name="Camargo E.P."/>
        </authorList>
    </citation>
    <scope>NUCLEOTIDE SEQUENCE</scope>
    <source>
        <strain evidence="9">TCC219</strain>
    </source>
</reference>
<name>G1C9Q0_9TRYP</name>
<dbReference type="PANTHER" id="PTHR38030">
    <property type="entry name" value="PROTOPORPHYRINOGEN IX DEHYDROGENASE [MENAQUINONE]"/>
    <property type="match status" value="1"/>
</dbReference>
<evidence type="ECO:0000256" key="7">
    <source>
        <dbReference type="SAM" id="Phobius"/>
    </source>
</evidence>
<dbReference type="InterPro" id="IPR001226">
    <property type="entry name" value="Flavodoxin_CS"/>
</dbReference>
<dbReference type="AlphaFoldDB" id="G1C9Q0"/>
<dbReference type="GO" id="GO:0009055">
    <property type="term" value="F:electron transfer activity"/>
    <property type="evidence" value="ECO:0007669"/>
    <property type="project" value="InterPro"/>
</dbReference>
<dbReference type="InterPro" id="IPR044264">
    <property type="entry name" value="HemG"/>
</dbReference>
<dbReference type="GO" id="GO:0010181">
    <property type="term" value="F:FMN binding"/>
    <property type="evidence" value="ECO:0007669"/>
    <property type="project" value="InterPro"/>
</dbReference>